<dbReference type="Proteomes" id="UP000440694">
    <property type="component" value="Unassembled WGS sequence"/>
</dbReference>
<dbReference type="RefSeq" id="WP_154738332.1">
    <property type="nucleotide sequence ID" value="NZ_WMBQ01000001.1"/>
</dbReference>
<feature type="signal peptide" evidence="1">
    <location>
        <begin position="1"/>
        <end position="26"/>
    </location>
</feature>
<dbReference type="AlphaFoldDB" id="A0A6I3KIS5"/>
<gene>
    <name evidence="2" type="ORF">GIW81_05720</name>
</gene>
<sequence length="159" mass="16908">MHRMLIAAAAAGGLLTMSYSLTPALAAPLSPVTAAAQPNVVTPVAQGYRGGGMGMGSMRGMGSRGMGIGRPGIGGAGRFAYRGGTAAPRMYRGMGRGHGHGQNHNHRRLYYAAPFVGYGAYYGDSYYRGSGCGWLRRRAEATGSGYWWSRYEECRDENS</sequence>
<proteinExistence type="predicted"/>
<comment type="caution">
    <text evidence="2">The sequence shown here is derived from an EMBL/GenBank/DDBJ whole genome shotgun (WGS) entry which is preliminary data.</text>
</comment>
<evidence type="ECO:0000313" key="2">
    <source>
        <dbReference type="EMBL" id="MTD93830.1"/>
    </source>
</evidence>
<keyword evidence="3" id="KW-1185">Reference proteome</keyword>
<organism evidence="2 3">
    <name type="scientific">Hyphomicrobium album</name>
    <dbReference type="NCBI Taxonomy" id="2665159"/>
    <lineage>
        <taxon>Bacteria</taxon>
        <taxon>Pseudomonadati</taxon>
        <taxon>Pseudomonadota</taxon>
        <taxon>Alphaproteobacteria</taxon>
        <taxon>Hyphomicrobiales</taxon>
        <taxon>Hyphomicrobiaceae</taxon>
        <taxon>Hyphomicrobium</taxon>
    </lineage>
</organism>
<protein>
    <submittedName>
        <fullName evidence="2">Uncharacterized protein</fullName>
    </submittedName>
</protein>
<keyword evidence="1" id="KW-0732">Signal</keyword>
<dbReference type="EMBL" id="WMBQ01000001">
    <property type="protein sequence ID" value="MTD93830.1"/>
    <property type="molecule type" value="Genomic_DNA"/>
</dbReference>
<evidence type="ECO:0000256" key="1">
    <source>
        <dbReference type="SAM" id="SignalP"/>
    </source>
</evidence>
<feature type="chain" id="PRO_5026076051" evidence="1">
    <location>
        <begin position="27"/>
        <end position="159"/>
    </location>
</feature>
<evidence type="ECO:0000313" key="3">
    <source>
        <dbReference type="Proteomes" id="UP000440694"/>
    </source>
</evidence>
<accession>A0A6I3KIS5</accession>
<reference evidence="2 3" key="1">
    <citation type="submission" date="2019-11" db="EMBL/GenBank/DDBJ databases">
        <title>Identification of a novel strain.</title>
        <authorList>
            <person name="Xu Q."/>
            <person name="Wang G."/>
        </authorList>
    </citation>
    <scope>NUCLEOTIDE SEQUENCE [LARGE SCALE GENOMIC DNA]</scope>
    <source>
        <strain evidence="3">xq</strain>
    </source>
</reference>
<name>A0A6I3KIS5_9HYPH</name>